<evidence type="ECO:0008006" key="11">
    <source>
        <dbReference type="Google" id="ProtNLM"/>
    </source>
</evidence>
<dbReference type="RefSeq" id="XP_019853282.1">
    <property type="nucleotide sequence ID" value="XM_019997723.1"/>
</dbReference>
<evidence type="ECO:0000313" key="10">
    <source>
        <dbReference type="Proteomes" id="UP000007879"/>
    </source>
</evidence>
<evidence type="ECO:0000256" key="6">
    <source>
        <dbReference type="ARBA" id="ARBA00038485"/>
    </source>
</evidence>
<feature type="transmembrane region" description="Helical" evidence="8">
    <location>
        <begin position="146"/>
        <end position="164"/>
    </location>
</feature>
<dbReference type="GO" id="GO:0005385">
    <property type="term" value="F:zinc ion transmembrane transporter activity"/>
    <property type="evidence" value="ECO:0007669"/>
    <property type="project" value="TreeGrafter"/>
</dbReference>
<feature type="transmembrane region" description="Helical" evidence="8">
    <location>
        <begin position="70"/>
        <end position="90"/>
    </location>
</feature>
<feature type="transmembrane region" description="Helical" evidence="8">
    <location>
        <begin position="36"/>
        <end position="58"/>
    </location>
</feature>
<accession>A0AAN0J959</accession>
<reference evidence="9" key="2">
    <citation type="submission" date="2024-06" db="UniProtKB">
        <authorList>
            <consortium name="EnsemblMetazoa"/>
        </authorList>
    </citation>
    <scope>IDENTIFICATION</scope>
</reference>
<evidence type="ECO:0000256" key="3">
    <source>
        <dbReference type="ARBA" id="ARBA00022692"/>
    </source>
</evidence>
<feature type="compositionally biased region" description="Basic residues" evidence="7">
    <location>
        <begin position="115"/>
        <end position="137"/>
    </location>
</feature>
<feature type="transmembrane region" description="Helical" evidence="8">
    <location>
        <begin position="372"/>
        <end position="389"/>
    </location>
</feature>
<sequence length="390" mass="42397">LTSTVPLLFLAGTAFSLSLPPSLSFLSSPFSSQTELWTYALSSTLLVSAAPFFILFFIPINSASEHSDFLKVLLSFASGGLLGDAFLHLIPHAVGSHHHGDHHHEEHHHDDHHHGDHHHGDHHHHDHHHHGDHHHGGHDHTQDMMVGLWVLAGIIAFLIVEKFVRTIKGGGHKHVHFNSEVEERRYREGAGRSQVIETKNGPLSDEGNKEGLRQRGGGGIMAKKEKEEKKRKVSQHSPEIKVSGYLNLAADFTHNFTDGLAIGASYLAGRGVGVVTTLTILLHEVPHEIGDFAILVQSGHTKRKAMMLQLVTAVGALTGTFFGLLAEGGASSSMSSSWILPFTAGGFIYIATVSVIPELLENSSSLWQSLKELLAMCVGVGMMVAIGYLE</sequence>
<evidence type="ECO:0000256" key="2">
    <source>
        <dbReference type="ARBA" id="ARBA00022448"/>
    </source>
</evidence>
<proteinExistence type="inferred from homology"/>
<dbReference type="Proteomes" id="UP000007879">
    <property type="component" value="Unassembled WGS sequence"/>
</dbReference>
<dbReference type="InterPro" id="IPR003689">
    <property type="entry name" value="ZIP"/>
</dbReference>
<protein>
    <recommendedName>
        <fullName evidence="11">Zinc transporter SLC39A7</fullName>
    </recommendedName>
</protein>
<keyword evidence="2" id="KW-0813">Transport</keyword>
<organism evidence="9 10">
    <name type="scientific">Amphimedon queenslandica</name>
    <name type="common">Sponge</name>
    <dbReference type="NCBI Taxonomy" id="400682"/>
    <lineage>
        <taxon>Eukaryota</taxon>
        <taxon>Metazoa</taxon>
        <taxon>Porifera</taxon>
        <taxon>Demospongiae</taxon>
        <taxon>Heteroscleromorpha</taxon>
        <taxon>Haplosclerida</taxon>
        <taxon>Niphatidae</taxon>
        <taxon>Amphimedon</taxon>
    </lineage>
</organism>
<dbReference type="KEGG" id="aqu:100633853"/>
<feature type="region of interest" description="Disordered" evidence="7">
    <location>
        <begin position="186"/>
        <end position="236"/>
    </location>
</feature>
<reference evidence="10" key="1">
    <citation type="journal article" date="2010" name="Nature">
        <title>The Amphimedon queenslandica genome and the evolution of animal complexity.</title>
        <authorList>
            <person name="Srivastava M."/>
            <person name="Simakov O."/>
            <person name="Chapman J."/>
            <person name="Fahey B."/>
            <person name="Gauthier M.E."/>
            <person name="Mitros T."/>
            <person name="Richards G.S."/>
            <person name="Conaco C."/>
            <person name="Dacre M."/>
            <person name="Hellsten U."/>
            <person name="Larroux C."/>
            <person name="Putnam N.H."/>
            <person name="Stanke M."/>
            <person name="Adamska M."/>
            <person name="Darling A."/>
            <person name="Degnan S.M."/>
            <person name="Oakley T.H."/>
            <person name="Plachetzki D.C."/>
            <person name="Zhai Y."/>
            <person name="Adamski M."/>
            <person name="Calcino A."/>
            <person name="Cummins S.F."/>
            <person name="Goodstein D.M."/>
            <person name="Harris C."/>
            <person name="Jackson D.J."/>
            <person name="Leys S.P."/>
            <person name="Shu S."/>
            <person name="Woodcroft B.J."/>
            <person name="Vervoort M."/>
            <person name="Kosik K.S."/>
            <person name="Manning G."/>
            <person name="Degnan B.M."/>
            <person name="Rokhsar D.S."/>
        </authorList>
    </citation>
    <scope>NUCLEOTIDE SEQUENCE [LARGE SCALE GENOMIC DNA]</scope>
</reference>
<keyword evidence="4 8" id="KW-1133">Transmembrane helix</keyword>
<dbReference type="GO" id="GO:0016020">
    <property type="term" value="C:membrane"/>
    <property type="evidence" value="ECO:0007669"/>
    <property type="project" value="UniProtKB-SubCell"/>
</dbReference>
<keyword evidence="5 8" id="KW-0472">Membrane</keyword>
<feature type="region of interest" description="Disordered" evidence="7">
    <location>
        <begin position="97"/>
        <end position="139"/>
    </location>
</feature>
<keyword evidence="3 8" id="KW-0812">Transmembrane</keyword>
<evidence type="ECO:0000256" key="7">
    <source>
        <dbReference type="SAM" id="MobiDB-lite"/>
    </source>
</evidence>
<dbReference type="EnsemblMetazoa" id="XM_019997723.1">
    <property type="protein sequence ID" value="XP_019853282.1"/>
    <property type="gene ID" value="LOC100633853"/>
</dbReference>
<evidence type="ECO:0000256" key="4">
    <source>
        <dbReference type="ARBA" id="ARBA00022989"/>
    </source>
</evidence>
<feature type="compositionally biased region" description="Basic and acidic residues" evidence="7">
    <location>
        <begin position="102"/>
        <end position="114"/>
    </location>
</feature>
<keyword evidence="10" id="KW-1185">Reference proteome</keyword>
<dbReference type="Pfam" id="PF02535">
    <property type="entry name" value="Zip"/>
    <property type="match status" value="1"/>
</dbReference>
<dbReference type="PANTHER" id="PTHR16950:SF25">
    <property type="entry name" value="ZINC TRANSPORTER SLC39A7"/>
    <property type="match status" value="1"/>
</dbReference>
<dbReference type="GO" id="GO:0006882">
    <property type="term" value="P:intracellular zinc ion homeostasis"/>
    <property type="evidence" value="ECO:0007669"/>
    <property type="project" value="TreeGrafter"/>
</dbReference>
<evidence type="ECO:0000313" key="9">
    <source>
        <dbReference type="EnsemblMetazoa" id="XP_019853282.1"/>
    </source>
</evidence>
<evidence type="ECO:0000256" key="5">
    <source>
        <dbReference type="ARBA" id="ARBA00023136"/>
    </source>
</evidence>
<name>A0AAN0J959_AMPQE</name>
<dbReference type="PANTHER" id="PTHR16950">
    <property type="entry name" value="ZINC TRANSPORTER SLC39A7 HISTIDINE-RICH MEMBRANE PROTEIN KE4"/>
    <property type="match status" value="1"/>
</dbReference>
<feature type="transmembrane region" description="Helical" evidence="8">
    <location>
        <begin position="338"/>
        <end position="360"/>
    </location>
</feature>
<dbReference type="AlphaFoldDB" id="A0AAN0J959"/>
<comment type="subcellular location">
    <subcellularLocation>
        <location evidence="1">Membrane</location>
        <topology evidence="1">Multi-pass membrane protein</topology>
    </subcellularLocation>
</comment>
<feature type="transmembrane region" description="Helical" evidence="8">
    <location>
        <begin position="307"/>
        <end position="326"/>
    </location>
</feature>
<evidence type="ECO:0000256" key="8">
    <source>
        <dbReference type="SAM" id="Phobius"/>
    </source>
</evidence>
<evidence type="ECO:0000256" key="1">
    <source>
        <dbReference type="ARBA" id="ARBA00004141"/>
    </source>
</evidence>
<dbReference type="GeneID" id="100633853"/>
<comment type="similarity">
    <text evidence="6">Belongs to the ZIP transporter (TC 2.A.5) family. KE4/Catsup subfamily.</text>
</comment>